<protein>
    <submittedName>
        <fullName evidence="1">Uncharacterized protein</fullName>
    </submittedName>
</protein>
<reference evidence="1" key="1">
    <citation type="journal article" date="2019" name="J. Antimicrob. Chemother.">
        <title>A novel SCCmec type V variant in porcine MRSA ST398 from China.</title>
        <authorList>
            <person name="Ji X."/>
            <person name="Kruger H."/>
            <person name="Fessler A.T."/>
            <person name="Liu J."/>
            <person name="Zeng Z."/>
            <person name="Wang Y."/>
            <person name="Wu C."/>
            <person name="Schwarz S."/>
        </authorList>
    </citation>
    <scope>NUCLEOTIDE SEQUENCE</scope>
    <source>
        <strain evidence="1">SHP6P021P</strain>
    </source>
</reference>
<name>A0A6C0NFU0_STAAU</name>
<dbReference type="RefSeq" id="WP_031797629.1">
    <property type="nucleotide sequence ID" value="NZ_CP073012.1"/>
</dbReference>
<dbReference type="EMBL" id="MN220716">
    <property type="protein sequence ID" value="QHW08633.1"/>
    <property type="molecule type" value="Genomic_DNA"/>
</dbReference>
<evidence type="ECO:0000313" key="1">
    <source>
        <dbReference type="EMBL" id="QHW08633.1"/>
    </source>
</evidence>
<sequence length="92" mass="10627">MKTIALAHEITDERVDYLDSLPIDTIEKFCDKNGYKIDETYYESTQLEDDIIHGSITPSCIIFHGLYEEHNRLESICMNKGIDLISVFEILV</sequence>
<organism evidence="1">
    <name type="scientific">Staphylococcus aureus</name>
    <dbReference type="NCBI Taxonomy" id="1280"/>
    <lineage>
        <taxon>Bacteria</taxon>
        <taxon>Bacillati</taxon>
        <taxon>Bacillota</taxon>
        <taxon>Bacilli</taxon>
        <taxon>Bacillales</taxon>
        <taxon>Staphylococcaceae</taxon>
        <taxon>Staphylococcus</taxon>
    </lineage>
</organism>
<accession>A0A6C0NFU0</accession>
<dbReference type="AlphaFoldDB" id="A0A6C0NFU0"/>
<proteinExistence type="predicted"/>